<dbReference type="EMBL" id="CM056818">
    <property type="protein sequence ID" value="KAJ8622007.1"/>
    <property type="molecule type" value="Genomic_DNA"/>
</dbReference>
<reference evidence="1 2" key="1">
    <citation type="journal article" date="2022" name="Hortic Res">
        <title>A haplotype resolved chromosomal level avocado genome allows analysis of novel avocado genes.</title>
        <authorList>
            <person name="Nath O."/>
            <person name="Fletcher S.J."/>
            <person name="Hayward A."/>
            <person name="Shaw L.M."/>
            <person name="Masouleh A.K."/>
            <person name="Furtado A."/>
            <person name="Henry R.J."/>
            <person name="Mitter N."/>
        </authorList>
    </citation>
    <scope>NUCLEOTIDE SEQUENCE [LARGE SCALE GENOMIC DNA]</scope>
    <source>
        <strain evidence="2">cv. Hass</strain>
    </source>
</reference>
<protein>
    <submittedName>
        <fullName evidence="1">Uncharacterized protein</fullName>
    </submittedName>
</protein>
<evidence type="ECO:0000313" key="2">
    <source>
        <dbReference type="Proteomes" id="UP001234297"/>
    </source>
</evidence>
<accession>A0ACC2KMK9</accession>
<keyword evidence="2" id="KW-1185">Reference proteome</keyword>
<proteinExistence type="predicted"/>
<sequence>MPFGLKNADATYQRAMMKIFQNMQHKTVECYVDDLTVKSKRKEDHLEDLQEVFLRLRKHKLRMNPRKCFFGVSSGKFLGFIVRKAGIELDPTKVKAILEMPSPRTLRELKGLQGRLAYIRRFISNLSGKCHPFSRLMKKGVDFVWDAECEAAFQGIKSYLTKPPVLAVPTTGNHSSCTQELSTILWALYLHKKMTRGKEVALYYLSRMLVGVEHRYSPVEKECLAVMFAVQKLRHYLLSNTVYLILRINLLKVLVTKAGSLNARLAKWCILLSQSDISYVPQKAIKGQALADFLAEHPLPKDSPLRVDLLNKPVYNMETSSPNAS</sequence>
<comment type="caution">
    <text evidence="1">The sequence shown here is derived from an EMBL/GenBank/DDBJ whole genome shotgun (WGS) entry which is preliminary data.</text>
</comment>
<dbReference type="Proteomes" id="UP001234297">
    <property type="component" value="Chromosome 10"/>
</dbReference>
<organism evidence="1 2">
    <name type="scientific">Persea americana</name>
    <name type="common">Avocado</name>
    <dbReference type="NCBI Taxonomy" id="3435"/>
    <lineage>
        <taxon>Eukaryota</taxon>
        <taxon>Viridiplantae</taxon>
        <taxon>Streptophyta</taxon>
        <taxon>Embryophyta</taxon>
        <taxon>Tracheophyta</taxon>
        <taxon>Spermatophyta</taxon>
        <taxon>Magnoliopsida</taxon>
        <taxon>Magnoliidae</taxon>
        <taxon>Laurales</taxon>
        <taxon>Lauraceae</taxon>
        <taxon>Persea</taxon>
    </lineage>
</organism>
<evidence type="ECO:0000313" key="1">
    <source>
        <dbReference type="EMBL" id="KAJ8622007.1"/>
    </source>
</evidence>
<gene>
    <name evidence="1" type="ORF">MRB53_030536</name>
</gene>
<name>A0ACC2KMK9_PERAE</name>